<dbReference type="EMBL" id="BSDS01000001">
    <property type="protein sequence ID" value="GLI37005.1"/>
    <property type="molecule type" value="Genomic_DNA"/>
</dbReference>
<dbReference type="AlphaFoldDB" id="A0A9W6LBJ2"/>
<dbReference type="InterPro" id="IPR003439">
    <property type="entry name" value="ABC_transporter-like_ATP-bd"/>
</dbReference>
<dbReference type="InterPro" id="IPR050093">
    <property type="entry name" value="ABC_SmlMolc_Importer"/>
</dbReference>
<dbReference type="Gene3D" id="3.40.50.300">
    <property type="entry name" value="P-loop containing nucleotide triphosphate hydrolases"/>
    <property type="match status" value="1"/>
</dbReference>
<dbReference type="SMART" id="SM00382">
    <property type="entry name" value="AAA"/>
    <property type="match status" value="1"/>
</dbReference>
<evidence type="ECO:0000313" key="6">
    <source>
        <dbReference type="EMBL" id="GLI37005.1"/>
    </source>
</evidence>
<dbReference type="InterPro" id="IPR027417">
    <property type="entry name" value="P-loop_NTPase"/>
</dbReference>
<dbReference type="SUPFAM" id="SSF52540">
    <property type="entry name" value="P-loop containing nucleoside triphosphate hydrolases"/>
    <property type="match status" value="1"/>
</dbReference>
<dbReference type="GO" id="GO:0016020">
    <property type="term" value="C:membrane"/>
    <property type="evidence" value="ECO:0007669"/>
    <property type="project" value="InterPro"/>
</dbReference>
<dbReference type="Pfam" id="PF00005">
    <property type="entry name" value="ABC_tran"/>
    <property type="match status" value="1"/>
</dbReference>
<dbReference type="InterPro" id="IPR015856">
    <property type="entry name" value="ABC_transpr_CbiO/EcfA_su"/>
</dbReference>
<gene>
    <name evidence="6" type="primary">tupC</name>
    <name evidence="6" type="ORF">GHYDROH2_05060</name>
</gene>
<keyword evidence="3 6" id="KW-0067">ATP-binding</keyword>
<dbReference type="CDD" id="cd03225">
    <property type="entry name" value="ABC_cobalt_CbiO_domain1"/>
    <property type="match status" value="1"/>
</dbReference>
<dbReference type="PANTHER" id="PTHR42781:SF4">
    <property type="entry name" value="SPERMIDINE_PUTRESCINE IMPORT ATP-BINDING PROTEIN POTA"/>
    <property type="match status" value="1"/>
</dbReference>
<dbReference type="Proteomes" id="UP001144352">
    <property type="component" value="Unassembled WGS sequence"/>
</dbReference>
<evidence type="ECO:0000313" key="7">
    <source>
        <dbReference type="Proteomes" id="UP001144352"/>
    </source>
</evidence>
<dbReference type="GO" id="GO:0055085">
    <property type="term" value="P:transmembrane transport"/>
    <property type="evidence" value="ECO:0007669"/>
    <property type="project" value="InterPro"/>
</dbReference>
<feature type="domain" description="ABC transporter" evidence="5">
    <location>
        <begin position="5"/>
        <end position="237"/>
    </location>
</feature>
<proteinExistence type="predicted"/>
<evidence type="ECO:0000256" key="3">
    <source>
        <dbReference type="ARBA" id="ARBA00022840"/>
    </source>
</evidence>
<keyword evidence="7" id="KW-1185">Reference proteome</keyword>
<name>A0A9W6LBJ2_9BACT</name>
<organism evidence="6 7">
    <name type="scientific">Geobacter hydrogenophilus</name>
    <dbReference type="NCBI Taxonomy" id="40983"/>
    <lineage>
        <taxon>Bacteria</taxon>
        <taxon>Pseudomonadati</taxon>
        <taxon>Thermodesulfobacteriota</taxon>
        <taxon>Desulfuromonadia</taxon>
        <taxon>Geobacterales</taxon>
        <taxon>Geobacteraceae</taxon>
        <taxon>Geobacter</taxon>
    </lineage>
</organism>
<dbReference type="PROSITE" id="PS00211">
    <property type="entry name" value="ABC_TRANSPORTER_1"/>
    <property type="match status" value="1"/>
</dbReference>
<evidence type="ECO:0000259" key="5">
    <source>
        <dbReference type="PROSITE" id="PS50893"/>
    </source>
</evidence>
<dbReference type="RefSeq" id="WP_214187190.1">
    <property type="nucleotide sequence ID" value="NZ_BSDS01000001.1"/>
</dbReference>
<dbReference type="GO" id="GO:0005524">
    <property type="term" value="F:ATP binding"/>
    <property type="evidence" value="ECO:0007669"/>
    <property type="project" value="UniProtKB-KW"/>
</dbReference>
<reference evidence="6" key="1">
    <citation type="submission" date="2022-12" db="EMBL/GenBank/DDBJ databases">
        <title>Reference genome sequencing for broad-spectrum identification of bacterial and archaeal isolates by mass spectrometry.</title>
        <authorList>
            <person name="Sekiguchi Y."/>
            <person name="Tourlousse D.M."/>
        </authorList>
    </citation>
    <scope>NUCLEOTIDE SEQUENCE</scope>
    <source>
        <strain evidence="6">H2</strain>
    </source>
</reference>
<dbReference type="InterPro" id="IPR003593">
    <property type="entry name" value="AAA+_ATPase"/>
</dbReference>
<comment type="caution">
    <text evidence="6">The sequence shown here is derived from an EMBL/GenBank/DDBJ whole genome shotgun (WGS) entry which is preliminary data.</text>
</comment>
<dbReference type="InterPro" id="IPR017871">
    <property type="entry name" value="ABC_transporter-like_CS"/>
</dbReference>
<dbReference type="PROSITE" id="PS50893">
    <property type="entry name" value="ABC_TRANSPORTER_2"/>
    <property type="match status" value="1"/>
</dbReference>
<evidence type="ECO:0000256" key="1">
    <source>
        <dbReference type="ARBA" id="ARBA00022448"/>
    </source>
</evidence>
<dbReference type="PANTHER" id="PTHR42781">
    <property type="entry name" value="SPERMIDINE/PUTRESCINE IMPORT ATP-BINDING PROTEIN POTA"/>
    <property type="match status" value="1"/>
</dbReference>
<evidence type="ECO:0000256" key="2">
    <source>
        <dbReference type="ARBA" id="ARBA00022741"/>
    </source>
</evidence>
<accession>A0A9W6LBJ2</accession>
<keyword evidence="1" id="KW-0813">Transport</keyword>
<evidence type="ECO:0000256" key="4">
    <source>
        <dbReference type="SAM" id="MobiDB-lite"/>
    </source>
</evidence>
<protein>
    <submittedName>
        <fullName evidence="6">Tungstate ABC transporter ATP-binding protein</fullName>
    </submittedName>
</protein>
<dbReference type="GO" id="GO:0016887">
    <property type="term" value="F:ATP hydrolysis activity"/>
    <property type="evidence" value="ECO:0007669"/>
    <property type="project" value="InterPro"/>
</dbReference>
<keyword evidence="2" id="KW-0547">Nucleotide-binding</keyword>
<sequence length="247" mass="26739">MSIRYRLDSIQTSYDSRTVLDIGRLTLRAGRLYILTGANGAGKSTLLSHLALLTAPTSGEIVFEGETVHWSNSALQRQRRDVTLVHQSPYLFTGSVAANVAYGLKLRGVHGDGLKQRVEEALALVGLAGFGHRRSRELSGGEAQRVALARALALETKVLLLDEPLANVDRNTSDLLENIISALPARGTTVVMTTHDPEHLERLKGERIHLTAGRLAAPQSFSNTSVEEGEIQPCRLSPKPATSFSIA</sequence>
<feature type="region of interest" description="Disordered" evidence="4">
    <location>
        <begin position="222"/>
        <end position="247"/>
    </location>
</feature>